<evidence type="ECO:0000313" key="2">
    <source>
        <dbReference type="EMBL" id="MDM8561870.1"/>
    </source>
</evidence>
<dbReference type="EMBL" id="JAUCGM010000014">
    <property type="protein sequence ID" value="MDM8561870.1"/>
    <property type="molecule type" value="Genomic_DNA"/>
</dbReference>
<name>A0ABT7VQE6_9GAMM</name>
<comment type="caution">
    <text evidence="2">The sequence shown here is derived from an EMBL/GenBank/DDBJ whole genome shotgun (WGS) entry which is preliminary data.</text>
</comment>
<reference evidence="2" key="1">
    <citation type="submission" date="2023-06" db="EMBL/GenBank/DDBJ databases">
        <title>Uncultivated large filamentous bacteria from sulfidic sediments reveal new species and different genomic features in energy metabolism and defense.</title>
        <authorList>
            <person name="Fonseca A."/>
        </authorList>
    </citation>
    <scope>NUCLEOTIDE SEQUENCE</scope>
    <source>
        <strain evidence="2">HSG4</strain>
    </source>
</reference>
<gene>
    <name evidence="2" type="ORF">QUF54_00785</name>
</gene>
<proteinExistence type="predicted"/>
<evidence type="ECO:0000256" key="1">
    <source>
        <dbReference type="SAM" id="MobiDB-lite"/>
    </source>
</evidence>
<dbReference type="Proteomes" id="UP001171945">
    <property type="component" value="Unassembled WGS sequence"/>
</dbReference>
<feature type="region of interest" description="Disordered" evidence="1">
    <location>
        <begin position="368"/>
        <end position="434"/>
    </location>
</feature>
<keyword evidence="3" id="KW-1185">Reference proteome</keyword>
<accession>A0ABT7VQE6</accession>
<feature type="compositionally biased region" description="Basic residues" evidence="1">
    <location>
        <begin position="375"/>
        <end position="386"/>
    </location>
</feature>
<sequence length="434" mass="48129">MLYTESVYNLTLEKLMKKILFGLLFVGVSVAHAEDYTVDFYTTNPSLVEGDAIVLDGIRVNGLGITPEDAAKVKYIFNRETFNFDIDMSSIVVYRGVGVYHEYHMVKDVPARIINVKGKDVETRQPLFFANLETQTGKKGEEVIVPPGAPLNAGTIYGFTTAAGTPFVANYHFEIGHVMSFDISGAKQDLTYRFTGPNTDVEGEIKSRASLFTKPIKILTAGDYQLSISPSTPGESVTFKLKGFNANSQAMKDLKYGENKVSAKFAAKTWGYAKYKVWLDLEDTLNVPGVKQLREKDNKNWQKLNNTNQYLTFKLVDTSSHVVAYADNFEDLNFTHEEAKSQIYTLFIYSQVGNGGQYSAPDKKVVEITNPTKPKPAKPAKPKPKPKPTTPETTPEESTPPETGPEVTPPDVVAPDETISPEPEVVEEIPEEEV</sequence>
<evidence type="ECO:0000313" key="3">
    <source>
        <dbReference type="Proteomes" id="UP001171945"/>
    </source>
</evidence>
<feature type="compositionally biased region" description="Low complexity" evidence="1">
    <location>
        <begin position="390"/>
        <end position="410"/>
    </location>
</feature>
<protein>
    <submittedName>
        <fullName evidence="2">Uncharacterized protein</fullName>
    </submittedName>
</protein>
<organism evidence="2 3">
    <name type="scientific">Candidatus Marithioploca araucensis</name>
    <dbReference type="NCBI Taxonomy" id="70273"/>
    <lineage>
        <taxon>Bacteria</taxon>
        <taxon>Pseudomonadati</taxon>
        <taxon>Pseudomonadota</taxon>
        <taxon>Gammaproteobacteria</taxon>
        <taxon>Thiotrichales</taxon>
        <taxon>Thiotrichaceae</taxon>
        <taxon>Candidatus Marithioploca</taxon>
    </lineage>
</organism>
<feature type="compositionally biased region" description="Acidic residues" evidence="1">
    <location>
        <begin position="424"/>
        <end position="434"/>
    </location>
</feature>